<keyword evidence="1" id="KW-0150">Chloroplast</keyword>
<gene>
    <name evidence="1" type="primary">orf108</name>
</gene>
<dbReference type="RefSeq" id="YP_009519498.1">
    <property type="nucleotide sequence ID" value="NC_039526.1"/>
</dbReference>
<sequence>MKINQITYNLSSTLQGTAFATRDADTGVYLCSLVCENPSRTYKIKINGFCAPRTSFQAPILSDKFIAKLCPSEDLSLIITDKIVIDLRFFGITSTNELSPVEVLESCE</sequence>
<reference evidence="1" key="2">
    <citation type="journal article" date="2019" name="Mol. Phylogenet. Evol.">
        <title>Reassessment of the classification of bryopsidales (chlorophyta) based on chloroplast phylogenomic analyses.</title>
        <authorList>
            <person name="Cremen M.C."/>
            <person name="Leliaert F."/>
            <person name="West J."/>
            <person name="Lam D.W."/>
            <person name="Shimada S."/>
            <person name="Lopez-Bautista J.M."/>
            <person name="Verbruggen H."/>
        </authorList>
    </citation>
    <scope>NUCLEOTIDE SEQUENCE</scope>
</reference>
<accession>A0A386B1D4</accession>
<protein>
    <submittedName>
        <fullName evidence="1">Uncharacterized protein</fullName>
    </submittedName>
</protein>
<dbReference type="EMBL" id="MH591110">
    <property type="protein sequence ID" value="AYC65506.1"/>
    <property type="molecule type" value="Genomic_DNA"/>
</dbReference>
<name>A0A386B1D4_9CHLO</name>
<geneLocation type="chloroplast" evidence="1"/>
<dbReference type="GeneID" id="38279374"/>
<proteinExistence type="predicted"/>
<organism evidence="1">
    <name type="scientific">Rhipiliopsis peltata</name>
    <dbReference type="NCBI Taxonomy" id="2320810"/>
    <lineage>
        <taxon>Eukaryota</taxon>
        <taxon>Viridiplantae</taxon>
        <taxon>Chlorophyta</taxon>
        <taxon>core chlorophytes</taxon>
        <taxon>Ulvophyceae</taxon>
        <taxon>TCBD clade</taxon>
        <taxon>Bryopsidales</taxon>
        <taxon>Halimedineae</taxon>
        <taxon>Halimedaceae</taxon>
        <taxon>Rhipiliopsideae</taxon>
        <taxon>Rhipiliopsis</taxon>
    </lineage>
</organism>
<evidence type="ECO:0000313" key="1">
    <source>
        <dbReference type="EMBL" id="AYC65506.1"/>
    </source>
</evidence>
<keyword evidence="1" id="KW-0934">Plastid</keyword>
<reference evidence="1" key="1">
    <citation type="submission" date="2018-07" db="EMBL/GenBank/DDBJ databases">
        <authorList>
            <person name="Quirk P.G."/>
            <person name="Krulwich T.A."/>
        </authorList>
    </citation>
    <scope>NUCLEOTIDE SEQUENCE</scope>
</reference>
<dbReference type="AlphaFoldDB" id="A0A386B1D4"/>